<dbReference type="eggNOG" id="KOG0424">
    <property type="taxonomic scope" value="Eukaryota"/>
</dbReference>
<evidence type="ECO:0000313" key="2">
    <source>
        <dbReference type="EMBL" id="EGC33777.1"/>
    </source>
</evidence>
<dbReference type="InterPro" id="IPR000608">
    <property type="entry name" value="UBC"/>
</dbReference>
<evidence type="ECO:0000313" key="3">
    <source>
        <dbReference type="Proteomes" id="UP000001064"/>
    </source>
</evidence>
<accession>F0ZQJ6</accession>
<proteinExistence type="predicted"/>
<name>F0ZQJ6_DICPU</name>
<dbReference type="InterPro" id="IPR050113">
    <property type="entry name" value="Ub_conjugating_enzyme"/>
</dbReference>
<dbReference type="SMART" id="SM00212">
    <property type="entry name" value="UBCc"/>
    <property type="match status" value="1"/>
</dbReference>
<dbReference type="VEuPathDB" id="AmoebaDB:DICPUDRAFT_56277"/>
<dbReference type="Pfam" id="PF00179">
    <property type="entry name" value="UQ_con"/>
    <property type="match status" value="1"/>
</dbReference>
<dbReference type="SUPFAM" id="SSF54495">
    <property type="entry name" value="UBC-like"/>
    <property type="match status" value="1"/>
</dbReference>
<dbReference type="KEGG" id="dpp:DICPUDRAFT_56277"/>
<dbReference type="Gene3D" id="3.10.110.10">
    <property type="entry name" value="Ubiquitin Conjugating Enzyme"/>
    <property type="match status" value="1"/>
</dbReference>
<dbReference type="OMA" id="WKPTISI"/>
<reference evidence="3" key="1">
    <citation type="journal article" date="2011" name="Genome Biol.">
        <title>Comparative genomics of the social amoebae Dictyostelium discoideum and Dictyostelium purpureum.</title>
        <authorList>
            <consortium name="US DOE Joint Genome Institute (JGI-PGF)"/>
            <person name="Sucgang R."/>
            <person name="Kuo A."/>
            <person name="Tian X."/>
            <person name="Salerno W."/>
            <person name="Parikh A."/>
            <person name="Feasley C.L."/>
            <person name="Dalin E."/>
            <person name="Tu H."/>
            <person name="Huang E."/>
            <person name="Barry K."/>
            <person name="Lindquist E."/>
            <person name="Shapiro H."/>
            <person name="Bruce D."/>
            <person name="Schmutz J."/>
            <person name="Salamov A."/>
            <person name="Fey P."/>
            <person name="Gaudet P."/>
            <person name="Anjard C."/>
            <person name="Babu M.M."/>
            <person name="Basu S."/>
            <person name="Bushmanova Y."/>
            <person name="van der Wel H."/>
            <person name="Katoh-Kurasawa M."/>
            <person name="Dinh C."/>
            <person name="Coutinho P.M."/>
            <person name="Saito T."/>
            <person name="Elias M."/>
            <person name="Schaap P."/>
            <person name="Kay R.R."/>
            <person name="Henrissat B."/>
            <person name="Eichinger L."/>
            <person name="Rivero F."/>
            <person name="Putnam N.H."/>
            <person name="West C.M."/>
            <person name="Loomis W.F."/>
            <person name="Chisholm R.L."/>
            <person name="Shaulsky G."/>
            <person name="Strassmann J.E."/>
            <person name="Queller D.C."/>
            <person name="Kuspa A."/>
            <person name="Grigoriev I.V."/>
        </authorList>
    </citation>
    <scope>NUCLEOTIDE SEQUENCE [LARGE SCALE GENOMIC DNA]</scope>
    <source>
        <strain evidence="3">QSDP1</strain>
    </source>
</reference>
<dbReference type="RefSeq" id="XP_003289702.1">
    <property type="nucleotide sequence ID" value="XM_003289654.1"/>
</dbReference>
<dbReference type="FunCoup" id="F0ZQJ6">
    <property type="interactions" value="58"/>
</dbReference>
<sequence length="158" mass="18140">SIAQTRLVEERKAWRKDHPPGFYARPETNADESLNLFKWKCGIPGKPGTPWEGGLYTVYLHFKEDYPLKAPLCFFDKGFFHINVFDNGQICLSIIGDDWKPSISIKNILTGIYDLLESPNPDSAANSEAINLWRKNKTTYTNKIKQQAIKYDAEKQIE</sequence>
<dbReference type="GO" id="GO:0099139">
    <property type="term" value="P:cheating during chimeric sorocarp development"/>
    <property type="evidence" value="ECO:0007669"/>
    <property type="project" value="EnsemblProtists"/>
</dbReference>
<feature type="non-terminal residue" evidence="2">
    <location>
        <position position="158"/>
    </location>
</feature>
<dbReference type="GO" id="GO:0061656">
    <property type="term" value="F:SUMO conjugating enzyme activity"/>
    <property type="evidence" value="ECO:0000318"/>
    <property type="project" value="GO_Central"/>
</dbReference>
<dbReference type="AlphaFoldDB" id="F0ZQJ6"/>
<dbReference type="PROSITE" id="PS50127">
    <property type="entry name" value="UBC_2"/>
    <property type="match status" value="1"/>
</dbReference>
<dbReference type="GO" id="GO:0016925">
    <property type="term" value="P:protein sumoylation"/>
    <property type="evidence" value="ECO:0000318"/>
    <property type="project" value="GO_Central"/>
</dbReference>
<dbReference type="InterPro" id="IPR016135">
    <property type="entry name" value="UBQ-conjugating_enzyme/RWD"/>
</dbReference>
<dbReference type="PANTHER" id="PTHR24067">
    <property type="entry name" value="UBIQUITIN-CONJUGATING ENZYME E2"/>
    <property type="match status" value="1"/>
</dbReference>
<dbReference type="InParanoid" id="F0ZQJ6"/>
<dbReference type="FunFam" id="3.10.110.10:FF:000108">
    <property type="entry name" value="Ubiquitin-conjugating enzyme family protein"/>
    <property type="match status" value="1"/>
</dbReference>
<dbReference type="EMBL" id="GL871126">
    <property type="protein sequence ID" value="EGC33777.1"/>
    <property type="molecule type" value="Genomic_DNA"/>
</dbReference>
<dbReference type="GO" id="GO:0005634">
    <property type="term" value="C:nucleus"/>
    <property type="evidence" value="ECO:0000318"/>
    <property type="project" value="GO_Central"/>
</dbReference>
<gene>
    <name evidence="2" type="ORF">DICPUDRAFT_56277</name>
</gene>
<dbReference type="GeneID" id="10502956"/>
<dbReference type="CDD" id="cd23798">
    <property type="entry name" value="UBCc_UBE2I"/>
    <property type="match status" value="1"/>
</dbReference>
<dbReference type="Proteomes" id="UP000001064">
    <property type="component" value="Unassembled WGS sequence"/>
</dbReference>
<evidence type="ECO:0000259" key="1">
    <source>
        <dbReference type="PROSITE" id="PS50127"/>
    </source>
</evidence>
<protein>
    <recommendedName>
        <fullName evidence="1">UBC core domain-containing protein</fullName>
    </recommendedName>
</protein>
<dbReference type="OrthoDB" id="6600758at2759"/>
<organism evidence="2 3">
    <name type="scientific">Dictyostelium purpureum</name>
    <name type="common">Slime mold</name>
    <dbReference type="NCBI Taxonomy" id="5786"/>
    <lineage>
        <taxon>Eukaryota</taxon>
        <taxon>Amoebozoa</taxon>
        <taxon>Evosea</taxon>
        <taxon>Eumycetozoa</taxon>
        <taxon>Dictyostelia</taxon>
        <taxon>Dictyosteliales</taxon>
        <taxon>Dictyosteliaceae</taxon>
        <taxon>Dictyostelium</taxon>
    </lineage>
</organism>
<dbReference type="STRING" id="5786.F0ZQJ6"/>
<keyword evidence="3" id="KW-1185">Reference proteome</keyword>
<feature type="domain" description="UBC core" evidence="1">
    <location>
        <begin position="2"/>
        <end position="153"/>
    </location>
</feature>